<reference evidence="1" key="1">
    <citation type="submission" date="2023-10" db="EMBL/GenBank/DDBJ databases">
        <authorList>
            <person name="Chen Y."/>
            <person name="Shah S."/>
            <person name="Dougan E. K."/>
            <person name="Thang M."/>
            <person name="Chan C."/>
        </authorList>
    </citation>
    <scope>NUCLEOTIDE SEQUENCE [LARGE SCALE GENOMIC DNA]</scope>
</reference>
<protein>
    <submittedName>
        <fullName evidence="1">Uncharacterized protein</fullName>
    </submittedName>
</protein>
<accession>A0ABN9YJM2</accession>
<keyword evidence="2" id="KW-1185">Reference proteome</keyword>
<dbReference type="EMBL" id="CAUYUJ010022674">
    <property type="protein sequence ID" value="CAK0911937.1"/>
    <property type="molecule type" value="Genomic_DNA"/>
</dbReference>
<sequence length="131" mass="14917">MAFDPWSQTYGWRSRQYPGGVLGLSDRVLSNVQEANELCSISAGFFRLARSMMIPVAIENPHCSRLWSMPAWSQILRRSDIDIAVLDYCACGMLWRKRTRFVSANVVLSHLVFQCHGTEVCDFTGKPHICF</sequence>
<proteinExistence type="predicted"/>
<gene>
    <name evidence="1" type="ORF">PCOR1329_LOCUS85659</name>
</gene>
<evidence type="ECO:0000313" key="2">
    <source>
        <dbReference type="Proteomes" id="UP001189429"/>
    </source>
</evidence>
<evidence type="ECO:0000313" key="1">
    <source>
        <dbReference type="EMBL" id="CAK0911937.1"/>
    </source>
</evidence>
<name>A0ABN9YJM2_9DINO</name>
<dbReference type="Proteomes" id="UP001189429">
    <property type="component" value="Unassembled WGS sequence"/>
</dbReference>
<comment type="caution">
    <text evidence="1">The sequence shown here is derived from an EMBL/GenBank/DDBJ whole genome shotgun (WGS) entry which is preliminary data.</text>
</comment>
<organism evidence="1 2">
    <name type="scientific">Prorocentrum cordatum</name>
    <dbReference type="NCBI Taxonomy" id="2364126"/>
    <lineage>
        <taxon>Eukaryota</taxon>
        <taxon>Sar</taxon>
        <taxon>Alveolata</taxon>
        <taxon>Dinophyceae</taxon>
        <taxon>Prorocentrales</taxon>
        <taxon>Prorocentraceae</taxon>
        <taxon>Prorocentrum</taxon>
    </lineage>
</organism>